<organism evidence="1 2">
    <name type="scientific">Vibrio lentus</name>
    <dbReference type="NCBI Taxonomy" id="136468"/>
    <lineage>
        <taxon>Bacteria</taxon>
        <taxon>Pseudomonadati</taxon>
        <taxon>Pseudomonadota</taxon>
        <taxon>Gammaproteobacteria</taxon>
        <taxon>Vibrionales</taxon>
        <taxon>Vibrionaceae</taxon>
        <taxon>Vibrio</taxon>
    </lineage>
</organism>
<evidence type="ECO:0000313" key="2">
    <source>
        <dbReference type="Proteomes" id="UP000235778"/>
    </source>
</evidence>
<comment type="caution">
    <text evidence="1">The sequence shown here is derived from an EMBL/GenBank/DDBJ whole genome shotgun (WGS) entry which is preliminary data.</text>
</comment>
<dbReference type="RefSeq" id="WP_102266494.1">
    <property type="nucleotide sequence ID" value="NZ_MCSH01000031.1"/>
</dbReference>
<evidence type="ECO:0000313" key="1">
    <source>
        <dbReference type="EMBL" id="PME70490.1"/>
    </source>
</evidence>
<dbReference type="Proteomes" id="UP000235778">
    <property type="component" value="Unassembled WGS sequence"/>
</dbReference>
<gene>
    <name evidence="1" type="ORF">BCV30_22450</name>
</gene>
<proteinExistence type="predicted"/>
<accession>A0A2N7C5C1</accession>
<name>A0A2N7C5C1_9VIBR</name>
<dbReference type="EMBL" id="MCSI01000052">
    <property type="protein sequence ID" value="PME70490.1"/>
    <property type="molecule type" value="Genomic_DNA"/>
</dbReference>
<sequence>MIDKTELVDCYKSVLLTLIDSRIDELKFYVSQKAFSHMTISVAFWHYEMHWNIWNKDGLDFVRHNRVSHGEFIILSDFERGNKNVSKLRGIMESWEEKELSGDDDEDIKLLIRIAHESLALAIESDEIKPLFLDILKENPSFEESSLNSMVRIEDEEGVFDVNFLDFLKK</sequence>
<protein>
    <submittedName>
        <fullName evidence="1">Uncharacterized protein</fullName>
    </submittedName>
</protein>
<dbReference type="AlphaFoldDB" id="A0A2N7C5C1"/>
<reference evidence="2" key="1">
    <citation type="submission" date="2016-07" db="EMBL/GenBank/DDBJ databases">
        <title>Nontailed viruses are major unrecognized killers of bacteria in the ocean.</title>
        <authorList>
            <person name="Kauffman K."/>
            <person name="Hussain F."/>
            <person name="Yang J."/>
            <person name="Arevalo P."/>
            <person name="Brown J."/>
            <person name="Cutler M."/>
            <person name="Kelly L."/>
            <person name="Polz M.F."/>
        </authorList>
    </citation>
    <scope>NUCLEOTIDE SEQUENCE [LARGE SCALE GENOMIC DNA]</scope>
    <source>
        <strain evidence="2">10N.286.55.C1</strain>
    </source>
</reference>